<evidence type="ECO:0000313" key="7">
    <source>
        <dbReference type="Proteomes" id="UP000199659"/>
    </source>
</evidence>
<dbReference type="GO" id="GO:0009396">
    <property type="term" value="P:folic acid-containing compound biosynthetic process"/>
    <property type="evidence" value="ECO:0007669"/>
    <property type="project" value="TreeGrafter"/>
</dbReference>
<feature type="binding site" evidence="4">
    <location>
        <position position="54"/>
    </location>
    <ligand>
        <name>substrate</name>
    </ligand>
</feature>
<dbReference type="GO" id="GO:0035999">
    <property type="term" value="P:tetrahydrofolate interconversion"/>
    <property type="evidence" value="ECO:0007669"/>
    <property type="project" value="TreeGrafter"/>
</dbReference>
<keyword evidence="2 4" id="KW-0547">Nucleotide-binding</keyword>
<dbReference type="PANTHER" id="PTHR23407:SF1">
    <property type="entry name" value="5-FORMYLTETRAHYDROFOLATE CYCLO-LIGASE"/>
    <property type="match status" value="1"/>
</dbReference>
<keyword evidence="3 4" id="KW-0067">ATP-binding</keyword>
<dbReference type="STRING" id="37658.SAMN05661086_02915"/>
<organism evidence="6 7">
    <name type="scientific">Anaeromicropila populeti</name>
    <dbReference type="NCBI Taxonomy" id="37658"/>
    <lineage>
        <taxon>Bacteria</taxon>
        <taxon>Bacillati</taxon>
        <taxon>Bacillota</taxon>
        <taxon>Clostridia</taxon>
        <taxon>Lachnospirales</taxon>
        <taxon>Lachnospiraceae</taxon>
        <taxon>Anaeromicropila</taxon>
    </lineage>
</organism>
<gene>
    <name evidence="6" type="ORF">SAMN05661086_02915</name>
</gene>
<dbReference type="AlphaFoldDB" id="A0A1I6KYL4"/>
<keyword evidence="5" id="KW-0460">Magnesium</keyword>
<dbReference type="Proteomes" id="UP000199659">
    <property type="component" value="Unassembled WGS sequence"/>
</dbReference>
<reference evidence="6 7" key="1">
    <citation type="submission" date="2016-10" db="EMBL/GenBank/DDBJ databases">
        <authorList>
            <person name="de Groot N.N."/>
        </authorList>
    </citation>
    <scope>NUCLEOTIDE SEQUENCE [LARGE SCALE GENOMIC DNA]</scope>
    <source>
        <strain evidence="6 7">743A</strain>
    </source>
</reference>
<keyword evidence="5" id="KW-0479">Metal-binding</keyword>
<dbReference type="GO" id="GO:0030272">
    <property type="term" value="F:5-formyltetrahydrofolate cyclo-ligase activity"/>
    <property type="evidence" value="ECO:0007669"/>
    <property type="project" value="UniProtKB-EC"/>
</dbReference>
<dbReference type="GO" id="GO:0046872">
    <property type="term" value="F:metal ion binding"/>
    <property type="evidence" value="ECO:0007669"/>
    <property type="project" value="UniProtKB-KW"/>
</dbReference>
<dbReference type="PIRSF" id="PIRSF006806">
    <property type="entry name" value="FTHF_cligase"/>
    <property type="match status" value="1"/>
</dbReference>
<comment type="similarity">
    <text evidence="1 5">Belongs to the 5-formyltetrahydrofolate cyclo-ligase family.</text>
</comment>
<evidence type="ECO:0000256" key="1">
    <source>
        <dbReference type="ARBA" id="ARBA00010638"/>
    </source>
</evidence>
<keyword evidence="7" id="KW-1185">Reference proteome</keyword>
<dbReference type="InterPro" id="IPR037171">
    <property type="entry name" value="NagB/RpiA_transferase-like"/>
</dbReference>
<dbReference type="EMBL" id="FOYZ01000011">
    <property type="protein sequence ID" value="SFR96305.1"/>
    <property type="molecule type" value="Genomic_DNA"/>
</dbReference>
<dbReference type="RefSeq" id="WP_092562174.1">
    <property type="nucleotide sequence ID" value="NZ_FOYZ01000011.1"/>
</dbReference>
<sequence length="182" mass="21157">MTKEEARRLVRKEKKQVSQEEIQQGSKRIIEKLMSHKGFSELEAVYCYVSYNQEVETKDFLYTCLKLGKRVYVPKIINGNMEFCHLRAMEDLKTGYQGIFEPADTIISKETEVFMVLPGLAFDTSYNRVGYGGGFYDRFLQTHVFKELVKVAVAFDFQIFEKVEADAYDEKVDQIITPTKMI</sequence>
<feature type="binding site" evidence="4">
    <location>
        <begin position="128"/>
        <end position="136"/>
    </location>
    <ligand>
        <name>ATP</name>
        <dbReference type="ChEBI" id="CHEBI:30616"/>
    </ligand>
</feature>
<dbReference type="InterPro" id="IPR002698">
    <property type="entry name" value="FTHF_cligase"/>
</dbReference>
<keyword evidence="6" id="KW-0436">Ligase</keyword>
<dbReference type="PANTHER" id="PTHR23407">
    <property type="entry name" value="ATPASE INHIBITOR/5-FORMYLTETRAHYDROFOLATE CYCLO-LIGASE"/>
    <property type="match status" value="1"/>
</dbReference>
<accession>A0A1I6KYL4</accession>
<evidence type="ECO:0000256" key="3">
    <source>
        <dbReference type="ARBA" id="ARBA00022840"/>
    </source>
</evidence>
<dbReference type="SUPFAM" id="SSF100950">
    <property type="entry name" value="NagB/RpiA/CoA transferase-like"/>
    <property type="match status" value="1"/>
</dbReference>
<feature type="binding site" evidence="4">
    <location>
        <begin position="3"/>
        <end position="7"/>
    </location>
    <ligand>
        <name>ATP</name>
        <dbReference type="ChEBI" id="CHEBI:30616"/>
    </ligand>
</feature>
<protein>
    <recommendedName>
        <fullName evidence="5">5-formyltetrahydrofolate cyclo-ligase</fullName>
        <ecNumber evidence="5">6.3.3.2</ecNumber>
    </recommendedName>
</protein>
<feature type="binding site" evidence="4">
    <location>
        <position position="49"/>
    </location>
    <ligand>
        <name>substrate</name>
    </ligand>
</feature>
<dbReference type="Pfam" id="PF01812">
    <property type="entry name" value="5-FTHF_cyc-lig"/>
    <property type="match status" value="1"/>
</dbReference>
<name>A0A1I6KYL4_9FIRM</name>
<comment type="cofactor">
    <cofactor evidence="5">
        <name>Mg(2+)</name>
        <dbReference type="ChEBI" id="CHEBI:18420"/>
    </cofactor>
</comment>
<dbReference type="Gene3D" id="3.40.50.10420">
    <property type="entry name" value="NagB/RpiA/CoA transferase-like"/>
    <property type="match status" value="1"/>
</dbReference>
<evidence type="ECO:0000256" key="2">
    <source>
        <dbReference type="ARBA" id="ARBA00022741"/>
    </source>
</evidence>
<evidence type="ECO:0000256" key="4">
    <source>
        <dbReference type="PIRSR" id="PIRSR006806-1"/>
    </source>
</evidence>
<dbReference type="GO" id="GO:0005524">
    <property type="term" value="F:ATP binding"/>
    <property type="evidence" value="ECO:0007669"/>
    <property type="project" value="UniProtKB-KW"/>
</dbReference>
<dbReference type="InterPro" id="IPR024185">
    <property type="entry name" value="FTHF_cligase-like_sf"/>
</dbReference>
<proteinExistence type="inferred from homology"/>
<dbReference type="NCBIfam" id="TIGR02727">
    <property type="entry name" value="MTHFS_bact"/>
    <property type="match status" value="1"/>
</dbReference>
<evidence type="ECO:0000256" key="5">
    <source>
        <dbReference type="RuleBase" id="RU361279"/>
    </source>
</evidence>
<evidence type="ECO:0000313" key="6">
    <source>
        <dbReference type="EMBL" id="SFR96305.1"/>
    </source>
</evidence>
<comment type="catalytic activity">
    <reaction evidence="5">
        <text>(6S)-5-formyl-5,6,7,8-tetrahydrofolate + ATP = (6R)-5,10-methenyltetrahydrofolate + ADP + phosphate</text>
        <dbReference type="Rhea" id="RHEA:10488"/>
        <dbReference type="ChEBI" id="CHEBI:30616"/>
        <dbReference type="ChEBI" id="CHEBI:43474"/>
        <dbReference type="ChEBI" id="CHEBI:57455"/>
        <dbReference type="ChEBI" id="CHEBI:57457"/>
        <dbReference type="ChEBI" id="CHEBI:456216"/>
        <dbReference type="EC" id="6.3.3.2"/>
    </reaction>
</comment>
<dbReference type="EC" id="6.3.3.2" evidence="5"/>
<dbReference type="OrthoDB" id="9801938at2"/>